<dbReference type="Pfam" id="PF00082">
    <property type="entry name" value="Peptidase_S8"/>
    <property type="match status" value="1"/>
</dbReference>
<feature type="active site" description="Charge relay system" evidence="6 7">
    <location>
        <position position="670"/>
    </location>
</feature>
<organism evidence="11 12">
    <name type="scientific">Ranatra chinensis</name>
    <dbReference type="NCBI Taxonomy" id="642074"/>
    <lineage>
        <taxon>Eukaryota</taxon>
        <taxon>Metazoa</taxon>
        <taxon>Ecdysozoa</taxon>
        <taxon>Arthropoda</taxon>
        <taxon>Hexapoda</taxon>
        <taxon>Insecta</taxon>
        <taxon>Pterygota</taxon>
        <taxon>Neoptera</taxon>
        <taxon>Paraneoptera</taxon>
        <taxon>Hemiptera</taxon>
        <taxon>Heteroptera</taxon>
        <taxon>Panheteroptera</taxon>
        <taxon>Nepomorpha</taxon>
        <taxon>Nepidae</taxon>
        <taxon>Ranatrinae</taxon>
        <taxon>Ranatra</taxon>
    </lineage>
</organism>
<dbReference type="SUPFAM" id="SSF52743">
    <property type="entry name" value="Subtilisin-like"/>
    <property type="match status" value="1"/>
</dbReference>
<dbReference type="PANTHER" id="PTHR43806">
    <property type="entry name" value="PEPTIDASE S8"/>
    <property type="match status" value="1"/>
</dbReference>
<feature type="domain" description="Fervidolysin-like N-terminal prodomain" evidence="10">
    <location>
        <begin position="530"/>
        <end position="611"/>
    </location>
</feature>
<evidence type="ECO:0000256" key="7">
    <source>
        <dbReference type="PROSITE-ProRule" id="PRU01240"/>
    </source>
</evidence>
<dbReference type="PRINTS" id="PR00723">
    <property type="entry name" value="SUBTILISIN"/>
</dbReference>
<dbReference type="InterPro" id="IPR030489">
    <property type="entry name" value="TR_Rrf2-type_CS"/>
</dbReference>
<dbReference type="Pfam" id="PF22148">
    <property type="entry name" value="Fervidolysin_NPro-like"/>
    <property type="match status" value="1"/>
</dbReference>
<dbReference type="InterPro" id="IPR036852">
    <property type="entry name" value="Peptidase_S8/S53_dom_sf"/>
</dbReference>
<dbReference type="Pfam" id="PF02082">
    <property type="entry name" value="Rrf2"/>
    <property type="match status" value="1"/>
</dbReference>
<keyword evidence="3 7" id="KW-0645">Protease</keyword>
<dbReference type="InterPro" id="IPR054399">
    <property type="entry name" value="Fervidolysin-like_N_prodom"/>
</dbReference>
<evidence type="ECO:0000256" key="2">
    <source>
        <dbReference type="ARBA" id="ARBA00011073"/>
    </source>
</evidence>
<accession>A0ABD0Y7I9</accession>
<dbReference type="GO" id="GO:0004252">
    <property type="term" value="F:serine-type endopeptidase activity"/>
    <property type="evidence" value="ECO:0007669"/>
    <property type="project" value="UniProtKB-UniRule"/>
</dbReference>
<dbReference type="InterPro" id="IPR022398">
    <property type="entry name" value="Peptidase_S8_His-AS"/>
</dbReference>
<proteinExistence type="inferred from homology"/>
<gene>
    <name evidence="11" type="ORF">AAG570_014014</name>
</gene>
<feature type="active site" description="Charge relay system" evidence="6 7">
    <location>
        <position position="706"/>
    </location>
</feature>
<dbReference type="Pfam" id="PF01156">
    <property type="entry name" value="IU_nuc_hydro"/>
    <property type="match status" value="1"/>
</dbReference>
<evidence type="ECO:0000256" key="5">
    <source>
        <dbReference type="ARBA" id="ARBA00022825"/>
    </source>
</evidence>
<dbReference type="Gene3D" id="1.10.10.10">
    <property type="entry name" value="Winged helix-like DNA-binding domain superfamily/Winged helix DNA-binding domain"/>
    <property type="match status" value="1"/>
</dbReference>
<keyword evidence="5 7" id="KW-0720">Serine protease</keyword>
<dbReference type="InterPro" id="IPR050131">
    <property type="entry name" value="Peptidase_S8_subtilisin-like"/>
</dbReference>
<evidence type="ECO:0000256" key="6">
    <source>
        <dbReference type="PIRSR" id="PIRSR615500-1"/>
    </source>
</evidence>
<protein>
    <submittedName>
        <fullName evidence="11">Uncharacterized protein</fullName>
    </submittedName>
</protein>
<evidence type="ECO:0000256" key="3">
    <source>
        <dbReference type="ARBA" id="ARBA00022670"/>
    </source>
</evidence>
<evidence type="ECO:0000259" key="9">
    <source>
        <dbReference type="Pfam" id="PF01156"/>
    </source>
</evidence>
<evidence type="ECO:0000259" key="10">
    <source>
        <dbReference type="Pfam" id="PF22148"/>
    </source>
</evidence>
<dbReference type="PROSITE" id="PS51197">
    <property type="entry name" value="HTH_RRF2_2"/>
    <property type="match status" value="1"/>
</dbReference>
<dbReference type="SUPFAM" id="SSF46785">
    <property type="entry name" value="Winged helix' DNA-binding domain"/>
    <property type="match status" value="1"/>
</dbReference>
<dbReference type="GO" id="GO:0016799">
    <property type="term" value="F:hydrolase activity, hydrolyzing N-glycosyl compounds"/>
    <property type="evidence" value="ECO:0007669"/>
    <property type="project" value="UniProtKB-ARBA"/>
</dbReference>
<dbReference type="EMBL" id="JBFDAA010000044">
    <property type="protein sequence ID" value="KAL1110008.1"/>
    <property type="molecule type" value="Genomic_DNA"/>
</dbReference>
<dbReference type="SUPFAM" id="SSF53590">
    <property type="entry name" value="Nucleoside hydrolase"/>
    <property type="match status" value="1"/>
</dbReference>
<feature type="active site" description="Charge relay system" evidence="6 7">
    <location>
        <position position="864"/>
    </location>
</feature>
<dbReference type="PROSITE" id="PS51892">
    <property type="entry name" value="SUBTILASE"/>
    <property type="match status" value="1"/>
</dbReference>
<dbReference type="PROSITE" id="PS00137">
    <property type="entry name" value="SUBTILASE_HIS"/>
    <property type="match status" value="1"/>
</dbReference>
<evidence type="ECO:0000256" key="1">
    <source>
        <dbReference type="ARBA" id="ARBA00009176"/>
    </source>
</evidence>
<dbReference type="InterPro" id="IPR036452">
    <property type="entry name" value="Ribo_hydro-like"/>
</dbReference>
<name>A0ABD0Y7I9_9HEMI</name>
<dbReference type="InterPro" id="IPR015500">
    <property type="entry name" value="Peptidase_S8_subtilisin-rel"/>
</dbReference>
<keyword evidence="4 7" id="KW-0378">Hydrolase</keyword>
<evidence type="ECO:0000313" key="11">
    <source>
        <dbReference type="EMBL" id="KAL1110008.1"/>
    </source>
</evidence>
<evidence type="ECO:0000313" key="12">
    <source>
        <dbReference type="Proteomes" id="UP001558652"/>
    </source>
</evidence>
<feature type="domain" description="Peptidase S8/S53" evidence="8">
    <location>
        <begin position="662"/>
        <end position="906"/>
    </location>
</feature>
<dbReference type="Proteomes" id="UP001558652">
    <property type="component" value="Unassembled WGS sequence"/>
</dbReference>
<dbReference type="Gene3D" id="3.90.245.10">
    <property type="entry name" value="Ribonucleoside hydrolase-like"/>
    <property type="match status" value="1"/>
</dbReference>
<comment type="similarity">
    <text evidence="1">Belongs to the IUNH family.</text>
</comment>
<dbReference type="AlphaFoldDB" id="A0ABD0Y7I9"/>
<comment type="similarity">
    <text evidence="2 7">Belongs to the peptidase S8 family.</text>
</comment>
<feature type="domain" description="Inosine/uridine-preferring nucleoside hydrolase" evidence="9">
    <location>
        <begin position="140"/>
        <end position="378"/>
    </location>
</feature>
<evidence type="ECO:0000256" key="4">
    <source>
        <dbReference type="ARBA" id="ARBA00022801"/>
    </source>
</evidence>
<dbReference type="Gene3D" id="3.40.50.200">
    <property type="entry name" value="Peptidase S8/S53 domain"/>
    <property type="match status" value="1"/>
</dbReference>
<dbReference type="InterPro" id="IPR036388">
    <property type="entry name" value="WH-like_DNA-bd_sf"/>
</dbReference>
<reference evidence="11 12" key="1">
    <citation type="submission" date="2024-07" db="EMBL/GenBank/DDBJ databases">
        <title>Chromosome-level genome assembly of the water stick insect Ranatra chinensis (Heteroptera: Nepidae).</title>
        <authorList>
            <person name="Liu X."/>
        </authorList>
    </citation>
    <scope>NUCLEOTIDE SEQUENCE [LARGE SCALE GENOMIC DNA]</scope>
    <source>
        <strain evidence="11">Cailab_2021Rc</strain>
        <tissue evidence="11">Muscle</tissue>
    </source>
</reference>
<dbReference type="InterPro" id="IPR000944">
    <property type="entry name" value="Tscrpt_reg_Rrf2"/>
</dbReference>
<dbReference type="PROSITE" id="PS00138">
    <property type="entry name" value="SUBTILASE_SER"/>
    <property type="match status" value="1"/>
</dbReference>
<dbReference type="InterPro" id="IPR023828">
    <property type="entry name" value="Peptidase_S8_Ser-AS"/>
</dbReference>
<sequence>MKISTKGRYSLRILLDMAEHKDDGFISLKTIADRQNLSKKYLDQIMLLLNRTGYLKTARGAHGGYKLAKDPSQYTLGGILRLTEGGIAPLVCLEDGSEECSSYDNCMSRKVWQGLGEVMSEYLDNLTLQDILDKYGGNVLCSALGLDCELARGMERPLLREPEISEFFHGPGGMAGITKLPEITKQVSSIHAVEALRKVIETSRDKVCLATMGPLTNIAVLFRIYPHVKDNIECVSMMGGGITHGNVSQYAEFNINFDPESAEIVFSSGIPIIMSGLDLTEQVQLKQEQFERFKDVSDSGRMFYDMMSYHVDIAKSFGFEGGNMHDPCTIAWLLKPELFVGERGRINVVLEGEQTGRTMFIPDESGNVLVLTGGDTKAISDFIERVLKDLKIKAISLLTAAVLALFVLPANIFANQTIPDESYLADTSENEKSSLDVQEENVLEEQAKSDLHNIPDTKSILDFSEADGELAAELLEQVEDIEEYQRILRLLLNLYYTKNDVSNLEAFSLNLGSRASEILSNYSAAAIEREKETSLGYVPGEVLVVFKQEVPRENAETVLEKTFDTEIETLDPKNLEGEPSIALVEIPLENTVEQAIEELSANESIAVAEPNYLLEIADQDGNLTAEALLPNDPKATDEFQWHLSQINVPEAWEMLEPLTDRRKIKIAVIDTSMDIDHEDFIENINKEDSVDVTGGETLPMSSPQAHGTHVAGIIGATTNNSIGIAGVGTGYNNSISEIILVGASHDIKTLKTSDVISGINWAIEKKADIINLSLGGKDYIFSLEAAVNRADAAGILVVAAAGNNSSIEKYYPSDYEASLSVISVTKELTRSPFSNYGEQKDISAPGSSIGSTVVGGYSSMSGTSMAAPVVAGTAAMVMYANPELSRHDVKKILKETATDLYTPGFDIYSAWGCVNAKEAVAAALEWEPAEQVAATGISLDKSDLEIDFGTYENRWTPVRLNLNGKLAPGTGYSAAYRYDNGNTNYSKLITLNANQQDAFPKMMEHIDSGCEPGGSYLYKFYAYAFINGKSVLCKTPAAIEISTVLPAPDGLTAPDG</sequence>
<dbReference type="NCBIfam" id="TIGR00738">
    <property type="entry name" value="rrf2_super"/>
    <property type="match status" value="1"/>
</dbReference>
<dbReference type="PANTHER" id="PTHR43806:SF11">
    <property type="entry name" value="CEREVISIN-RELATED"/>
    <property type="match status" value="1"/>
</dbReference>
<dbReference type="PROSITE" id="PS01332">
    <property type="entry name" value="HTH_RRF2_1"/>
    <property type="match status" value="1"/>
</dbReference>
<dbReference type="InterPro" id="IPR001910">
    <property type="entry name" value="Inosine/uridine_hydrolase_dom"/>
</dbReference>
<dbReference type="InterPro" id="IPR000209">
    <property type="entry name" value="Peptidase_S8/S53_dom"/>
</dbReference>
<comment type="caution">
    <text evidence="11">The sequence shown here is derived from an EMBL/GenBank/DDBJ whole genome shotgun (WGS) entry which is preliminary data.</text>
</comment>
<dbReference type="GO" id="GO:0006508">
    <property type="term" value="P:proteolysis"/>
    <property type="evidence" value="ECO:0007669"/>
    <property type="project" value="UniProtKB-KW"/>
</dbReference>
<dbReference type="InterPro" id="IPR036390">
    <property type="entry name" value="WH_DNA-bd_sf"/>
</dbReference>
<keyword evidence="12" id="KW-1185">Reference proteome</keyword>
<evidence type="ECO:0000259" key="8">
    <source>
        <dbReference type="Pfam" id="PF00082"/>
    </source>
</evidence>